<dbReference type="AlphaFoldDB" id="A0A9W8JU47"/>
<dbReference type="OrthoDB" id="2340858at2759"/>
<protein>
    <submittedName>
        <fullName evidence="1">Uncharacterized protein</fullName>
    </submittedName>
</protein>
<evidence type="ECO:0000313" key="2">
    <source>
        <dbReference type="Proteomes" id="UP001148786"/>
    </source>
</evidence>
<dbReference type="EMBL" id="JANKHO010001333">
    <property type="protein sequence ID" value="KAJ3502076.1"/>
    <property type="molecule type" value="Genomic_DNA"/>
</dbReference>
<organism evidence="1 2">
    <name type="scientific">Agrocybe chaxingu</name>
    <dbReference type="NCBI Taxonomy" id="84603"/>
    <lineage>
        <taxon>Eukaryota</taxon>
        <taxon>Fungi</taxon>
        <taxon>Dikarya</taxon>
        <taxon>Basidiomycota</taxon>
        <taxon>Agaricomycotina</taxon>
        <taxon>Agaricomycetes</taxon>
        <taxon>Agaricomycetidae</taxon>
        <taxon>Agaricales</taxon>
        <taxon>Agaricineae</taxon>
        <taxon>Strophariaceae</taxon>
        <taxon>Agrocybe</taxon>
    </lineage>
</organism>
<reference evidence="1" key="1">
    <citation type="submission" date="2022-07" db="EMBL/GenBank/DDBJ databases">
        <title>Genome Sequence of Agrocybe chaxingu.</title>
        <authorList>
            <person name="Buettner E."/>
        </authorList>
    </citation>
    <scope>NUCLEOTIDE SEQUENCE</scope>
    <source>
        <strain evidence="1">MP-N11</strain>
    </source>
</reference>
<name>A0A9W8JU47_9AGAR</name>
<evidence type="ECO:0000313" key="1">
    <source>
        <dbReference type="EMBL" id="KAJ3502076.1"/>
    </source>
</evidence>
<gene>
    <name evidence="1" type="ORF">NLJ89_g9049</name>
</gene>
<keyword evidence="2" id="KW-1185">Reference proteome</keyword>
<comment type="caution">
    <text evidence="1">The sequence shown here is derived from an EMBL/GenBank/DDBJ whole genome shotgun (WGS) entry which is preliminary data.</text>
</comment>
<accession>A0A9W8JU47</accession>
<dbReference type="Proteomes" id="UP001148786">
    <property type="component" value="Unassembled WGS sequence"/>
</dbReference>
<sequence length="256" mass="29203">MFSAVFDYDGTTEDHKAAFNTKCTELLEAVNALSHHQSANEDTSNWLLPLSPFYRGYLMRPGCAVDFKSDWVARSIIKNRALRKRPRYASKLITFDVFRKQRKWPDGSSSRSQLAHRYIANTSEVEPWPVKREIFKFQSIVKLFGNLENNMYYIPGDPAFPLFDAFTVDLDHLNKSAVLWVLQIPKSRLPGPGGSSLGYKKVRKIIASFKDQPTLRGPAASEDREGSPWAVHYLLVVPKGDSQKLFWGFPKGWSEN</sequence>
<proteinExistence type="predicted"/>